<dbReference type="InterPro" id="IPR000390">
    <property type="entry name" value="Small_drug/metabolite_transptr"/>
</dbReference>
<keyword evidence="5 8" id="KW-1133">Transmembrane helix</keyword>
<dbReference type="GO" id="GO:0031460">
    <property type="term" value="P:glycine betaine transport"/>
    <property type="evidence" value="ECO:0007669"/>
    <property type="project" value="TreeGrafter"/>
</dbReference>
<feature type="transmembrane region" description="Helical" evidence="8">
    <location>
        <begin position="27"/>
        <end position="45"/>
    </location>
</feature>
<feature type="transmembrane region" description="Helical" evidence="8">
    <location>
        <begin position="57"/>
        <end position="78"/>
    </location>
</feature>
<accession>A0A857MIC7</accession>
<keyword evidence="6 8" id="KW-0472">Membrane</keyword>
<dbReference type="GO" id="GO:0005886">
    <property type="term" value="C:plasma membrane"/>
    <property type="evidence" value="ECO:0007669"/>
    <property type="project" value="UniProtKB-SubCell"/>
</dbReference>
<evidence type="ECO:0000256" key="1">
    <source>
        <dbReference type="ARBA" id="ARBA00004651"/>
    </source>
</evidence>
<reference evidence="9" key="1">
    <citation type="journal article" date="2021" name="Nat. Microbiol.">
        <title>Cocultivation of an ultrasmall environmental parasitic bacterium with lytic ability against bacteria associated with wastewater foams.</title>
        <authorList>
            <person name="Batinovic S."/>
            <person name="Rose J.J.A."/>
            <person name="Ratcliffe J."/>
            <person name="Seviour R.J."/>
            <person name="Petrovski S."/>
        </authorList>
    </citation>
    <scope>NUCLEOTIDE SEQUENCE</scope>
    <source>
        <strain evidence="9">JR1</strain>
    </source>
</reference>
<dbReference type="PANTHER" id="PTHR30561">
    <property type="entry name" value="SMR FAMILY PROTON-DEPENDENT DRUG EFFLUX TRANSPORTER SUGE"/>
    <property type="match status" value="1"/>
</dbReference>
<dbReference type="Pfam" id="PF00893">
    <property type="entry name" value="Multi_Drug_Res"/>
    <property type="match status" value="1"/>
</dbReference>
<keyword evidence="10" id="KW-1185">Reference proteome</keyword>
<dbReference type="RefSeq" id="WP_260763590.1">
    <property type="nucleotide sequence ID" value="NZ_CP045921.1"/>
</dbReference>
<dbReference type="Gene3D" id="1.10.3730.20">
    <property type="match status" value="1"/>
</dbReference>
<protein>
    <submittedName>
        <fullName evidence="9">EamA family transporter</fullName>
    </submittedName>
</protein>
<evidence type="ECO:0000256" key="3">
    <source>
        <dbReference type="ARBA" id="ARBA00022475"/>
    </source>
</evidence>
<evidence type="ECO:0000313" key="9">
    <source>
        <dbReference type="EMBL" id="QHN42324.1"/>
    </source>
</evidence>
<comment type="subcellular location">
    <subcellularLocation>
        <location evidence="1 7">Cell membrane</location>
        <topology evidence="1 7">Multi-pass membrane protein</topology>
    </subcellularLocation>
</comment>
<dbReference type="Proteomes" id="UP001059824">
    <property type="component" value="Chromosome"/>
</dbReference>
<evidence type="ECO:0000256" key="4">
    <source>
        <dbReference type="ARBA" id="ARBA00022692"/>
    </source>
</evidence>
<gene>
    <name evidence="9" type="ORF">GII36_00425</name>
</gene>
<evidence type="ECO:0000313" key="10">
    <source>
        <dbReference type="Proteomes" id="UP001059824"/>
    </source>
</evidence>
<dbReference type="InterPro" id="IPR037185">
    <property type="entry name" value="EmrE-like"/>
</dbReference>
<evidence type="ECO:0000256" key="6">
    <source>
        <dbReference type="ARBA" id="ARBA00023136"/>
    </source>
</evidence>
<evidence type="ECO:0000256" key="2">
    <source>
        <dbReference type="ARBA" id="ARBA00022448"/>
    </source>
</evidence>
<keyword evidence="2" id="KW-0813">Transport</keyword>
<evidence type="ECO:0000256" key="5">
    <source>
        <dbReference type="ARBA" id="ARBA00022989"/>
    </source>
</evidence>
<dbReference type="GO" id="GO:0015297">
    <property type="term" value="F:antiporter activity"/>
    <property type="evidence" value="ECO:0007669"/>
    <property type="project" value="TreeGrafter"/>
</dbReference>
<keyword evidence="3" id="KW-1003">Cell membrane</keyword>
<dbReference type="KEGG" id="mama:GII36_00425"/>
<feature type="transmembrane region" description="Helical" evidence="8">
    <location>
        <begin position="84"/>
        <end position="102"/>
    </location>
</feature>
<sequence>MKQWIFLVGAIISEVVATLSLKAGMDNSIFYIVVLIGYVLAFVFLTKALKSGMALGVAYGIWGACGVAMTAFLSHLIFNEPLTSIMVLGIVVIIAGVLMIELGSQAATRKEKGNV</sequence>
<dbReference type="PANTHER" id="PTHR30561:SF1">
    <property type="entry name" value="MULTIDRUG TRANSPORTER EMRE"/>
    <property type="match status" value="1"/>
</dbReference>
<keyword evidence="4 7" id="KW-0812">Transmembrane</keyword>
<dbReference type="AlphaFoldDB" id="A0A857MIC7"/>
<dbReference type="GO" id="GO:0015199">
    <property type="term" value="F:amino-acid betaine transmembrane transporter activity"/>
    <property type="evidence" value="ECO:0007669"/>
    <property type="project" value="TreeGrafter"/>
</dbReference>
<dbReference type="InterPro" id="IPR045324">
    <property type="entry name" value="Small_multidrug_res"/>
</dbReference>
<dbReference type="GO" id="GO:0015220">
    <property type="term" value="F:choline transmembrane transporter activity"/>
    <property type="evidence" value="ECO:0007669"/>
    <property type="project" value="TreeGrafter"/>
</dbReference>
<dbReference type="SUPFAM" id="SSF103481">
    <property type="entry name" value="Multidrug resistance efflux transporter EmrE"/>
    <property type="match status" value="1"/>
</dbReference>
<evidence type="ECO:0000256" key="8">
    <source>
        <dbReference type="SAM" id="Phobius"/>
    </source>
</evidence>
<evidence type="ECO:0000256" key="7">
    <source>
        <dbReference type="RuleBase" id="RU003942"/>
    </source>
</evidence>
<organism evidence="9 10">
    <name type="scientific">Candidatus Mycosynbacter amalyticus</name>
    <dbReference type="NCBI Taxonomy" id="2665156"/>
    <lineage>
        <taxon>Bacteria</taxon>
        <taxon>Candidatus Saccharimonadota</taxon>
        <taxon>Candidatus Saccharimonadota incertae sedis</taxon>
        <taxon>Candidatus Mycosynbacter</taxon>
    </lineage>
</organism>
<comment type="similarity">
    <text evidence="7">Belongs to the drug/metabolite transporter (DMT) superfamily. Small multidrug resistance (SMR) (TC 2.A.7.1) family.</text>
</comment>
<proteinExistence type="inferred from homology"/>
<name>A0A857MIC7_9BACT</name>
<dbReference type="EMBL" id="CP045921">
    <property type="protein sequence ID" value="QHN42324.1"/>
    <property type="molecule type" value="Genomic_DNA"/>
</dbReference>